<sequence length="541" mass="60530">MKEGFRQSMAWLHTWTGLVVGWVLFFVFVTGTAGYVDDEITRWMEPERPLQVRIEGVERGAMLERALQRLEQVASNAKSWTITLPHTTLRPRGEQGLAISWEDLPEHGHDYGRRGGEELNARTGLPRQEVEPRETGGGGALYEMHYVLHYMPYNVGITIVGVCTMLMLLAILTGVITHKKIFKDFFTFRPGKGQRSWLDAHNVISVMALPFFLMITYSGLIFFVFNYMPAAAVALYGTGKQQERVLIDELFGRDKREYLPASRPQVALDELVQRGEAQWPEQGVASLTISQVKGEPARIDVQRILGGSVNIYDPVMLSFAADGQPAVYPDKTHGPGKTHRMLIGLHEGLFADWWLRWLYLVAGLLGCGMIGTGLVLWTVKRRNGHLKRNDAAALFDAYGLRLVEVLNVGTLVGLPTAVAAYFWANRLLPVGMAERASWEMHCLFLTWGWLFLYASLRPLKKAWLEMAWMAVAAFGLIPLINALTTDRHLGVTLAEGDWVLAGFDLSMLGLAALFAYGAMKIRRRWLKADIAAVQAGKEALA</sequence>
<feature type="transmembrane region" description="Helical" evidence="1">
    <location>
        <begin position="498"/>
        <end position="518"/>
    </location>
</feature>
<keyword evidence="1" id="KW-0812">Transmembrane</keyword>
<feature type="transmembrane region" description="Helical" evidence="1">
    <location>
        <begin position="436"/>
        <end position="456"/>
    </location>
</feature>
<proteinExistence type="predicted"/>
<keyword evidence="1" id="KW-1133">Transmembrane helix</keyword>
<dbReference type="Proteomes" id="UP000184305">
    <property type="component" value="Unassembled WGS sequence"/>
</dbReference>
<dbReference type="PANTHER" id="PTHR34219:SF4">
    <property type="entry name" value="PEPSY DOMAIN-CONTAINING PROTEIN"/>
    <property type="match status" value="1"/>
</dbReference>
<reference evidence="3" key="1">
    <citation type="submission" date="2016-11" db="EMBL/GenBank/DDBJ databases">
        <authorList>
            <person name="Varghese N."/>
            <person name="Submissions S."/>
        </authorList>
    </citation>
    <scope>NUCLEOTIDE SEQUENCE [LARGE SCALE GENOMIC DNA]</scope>
    <source>
        <strain evidence="3">CECT 8089</strain>
    </source>
</reference>
<name>A0A1M7ATL5_9GAMM</name>
<keyword evidence="1" id="KW-0472">Membrane</keyword>
<feature type="transmembrane region" description="Helical" evidence="1">
    <location>
        <begin position="153"/>
        <end position="176"/>
    </location>
</feature>
<gene>
    <name evidence="2" type="ORF">SAMN05216288_1985</name>
</gene>
<feature type="transmembrane region" description="Helical" evidence="1">
    <location>
        <begin position="197"/>
        <end position="225"/>
    </location>
</feature>
<feature type="transmembrane region" description="Helical" evidence="1">
    <location>
        <begin position="357"/>
        <end position="379"/>
    </location>
</feature>
<dbReference type="RefSeq" id="WP_073263674.1">
    <property type="nucleotide sequence ID" value="NZ_FRBQ01000001.1"/>
</dbReference>
<dbReference type="STRING" id="1220495.SAMN05216288_1985"/>
<feature type="transmembrane region" description="Helical" evidence="1">
    <location>
        <begin position="12"/>
        <end position="36"/>
    </location>
</feature>
<dbReference type="OrthoDB" id="9776609at2"/>
<dbReference type="EMBL" id="FRBQ01000001">
    <property type="protein sequence ID" value="SHL46092.1"/>
    <property type="molecule type" value="Genomic_DNA"/>
</dbReference>
<keyword evidence="3" id="KW-1185">Reference proteome</keyword>
<dbReference type="InterPro" id="IPR005625">
    <property type="entry name" value="PepSY-ass_TM"/>
</dbReference>
<dbReference type="PANTHER" id="PTHR34219">
    <property type="entry name" value="IRON-REGULATED INNER MEMBRANE PROTEIN-RELATED"/>
    <property type="match status" value="1"/>
</dbReference>
<protein>
    <submittedName>
        <fullName evidence="2">Uncharacterized iron-regulated membrane protein</fullName>
    </submittedName>
</protein>
<accession>A0A1M7ATL5</accession>
<feature type="transmembrane region" description="Helical" evidence="1">
    <location>
        <begin position="400"/>
        <end position="424"/>
    </location>
</feature>
<dbReference type="Pfam" id="PF03929">
    <property type="entry name" value="PepSY_TM"/>
    <property type="match status" value="1"/>
</dbReference>
<evidence type="ECO:0000313" key="3">
    <source>
        <dbReference type="Proteomes" id="UP000184305"/>
    </source>
</evidence>
<organism evidence="2 3">
    <name type="scientific">Phytopseudomonas punonensis</name>
    <dbReference type="NCBI Taxonomy" id="1220495"/>
    <lineage>
        <taxon>Bacteria</taxon>
        <taxon>Pseudomonadati</taxon>
        <taxon>Pseudomonadota</taxon>
        <taxon>Gammaproteobacteria</taxon>
        <taxon>Pseudomonadales</taxon>
        <taxon>Pseudomonadaceae</taxon>
        <taxon>Phytopseudomonas</taxon>
    </lineage>
</organism>
<dbReference type="AlphaFoldDB" id="A0A1M7ATL5"/>
<evidence type="ECO:0000313" key="2">
    <source>
        <dbReference type="EMBL" id="SHL46092.1"/>
    </source>
</evidence>
<evidence type="ECO:0000256" key="1">
    <source>
        <dbReference type="SAM" id="Phobius"/>
    </source>
</evidence>
<feature type="transmembrane region" description="Helical" evidence="1">
    <location>
        <begin position="463"/>
        <end position="483"/>
    </location>
</feature>